<feature type="region of interest" description="Disordered" evidence="1">
    <location>
        <begin position="113"/>
        <end position="156"/>
    </location>
</feature>
<evidence type="ECO:0000256" key="1">
    <source>
        <dbReference type="SAM" id="MobiDB-lite"/>
    </source>
</evidence>
<feature type="compositionally biased region" description="Polar residues" evidence="1">
    <location>
        <begin position="59"/>
        <end position="74"/>
    </location>
</feature>
<evidence type="ECO:0000313" key="3">
    <source>
        <dbReference type="Proteomes" id="UP001302676"/>
    </source>
</evidence>
<feature type="compositionally biased region" description="Low complexity" evidence="1">
    <location>
        <begin position="124"/>
        <end position="155"/>
    </location>
</feature>
<protein>
    <submittedName>
        <fullName evidence="2">Uncharacterized protein</fullName>
    </submittedName>
</protein>
<dbReference type="AlphaFoldDB" id="A0AAN6UZY6"/>
<proteinExistence type="predicted"/>
<organism evidence="2 3">
    <name type="scientific">Dichotomopilus funicola</name>
    <dbReference type="NCBI Taxonomy" id="1934379"/>
    <lineage>
        <taxon>Eukaryota</taxon>
        <taxon>Fungi</taxon>
        <taxon>Dikarya</taxon>
        <taxon>Ascomycota</taxon>
        <taxon>Pezizomycotina</taxon>
        <taxon>Sordariomycetes</taxon>
        <taxon>Sordariomycetidae</taxon>
        <taxon>Sordariales</taxon>
        <taxon>Chaetomiaceae</taxon>
        <taxon>Dichotomopilus</taxon>
    </lineage>
</organism>
<dbReference type="RefSeq" id="XP_062634941.1">
    <property type="nucleotide sequence ID" value="XM_062777919.1"/>
</dbReference>
<feature type="region of interest" description="Disordered" evidence="1">
    <location>
        <begin position="1"/>
        <end position="96"/>
    </location>
</feature>
<gene>
    <name evidence="2" type="ORF">C8A04DRAFT_13979</name>
</gene>
<dbReference type="EMBL" id="MU853609">
    <property type="protein sequence ID" value="KAK4141570.1"/>
    <property type="molecule type" value="Genomic_DNA"/>
</dbReference>
<comment type="caution">
    <text evidence="2">The sequence shown here is derived from an EMBL/GenBank/DDBJ whole genome shotgun (WGS) entry which is preliminary data.</text>
</comment>
<dbReference type="GeneID" id="87814532"/>
<accession>A0AAN6UZY6</accession>
<feature type="compositionally biased region" description="Low complexity" evidence="1">
    <location>
        <begin position="28"/>
        <end position="48"/>
    </location>
</feature>
<name>A0AAN6UZY6_9PEZI</name>
<reference evidence="2" key="2">
    <citation type="submission" date="2023-05" db="EMBL/GenBank/DDBJ databases">
        <authorList>
            <consortium name="Lawrence Berkeley National Laboratory"/>
            <person name="Steindorff A."/>
            <person name="Hensen N."/>
            <person name="Bonometti L."/>
            <person name="Westerberg I."/>
            <person name="Brannstrom I.O."/>
            <person name="Guillou S."/>
            <person name="Cros-Aarteil S."/>
            <person name="Calhoun S."/>
            <person name="Haridas S."/>
            <person name="Kuo A."/>
            <person name="Mondo S."/>
            <person name="Pangilinan J."/>
            <person name="Riley R."/>
            <person name="Labutti K."/>
            <person name="Andreopoulos B."/>
            <person name="Lipzen A."/>
            <person name="Chen C."/>
            <person name="Yanf M."/>
            <person name="Daum C."/>
            <person name="Ng V."/>
            <person name="Clum A."/>
            <person name="Ohm R."/>
            <person name="Martin F."/>
            <person name="Silar P."/>
            <person name="Natvig D."/>
            <person name="Lalanne C."/>
            <person name="Gautier V."/>
            <person name="Ament-Velasquez S.L."/>
            <person name="Kruys A."/>
            <person name="Hutchinson M.I."/>
            <person name="Powell A.J."/>
            <person name="Barry K."/>
            <person name="Miller A.N."/>
            <person name="Grigoriev I.V."/>
            <person name="Debuchy R."/>
            <person name="Gladieux P."/>
            <person name="Thoren M.H."/>
            <person name="Johannesson H."/>
        </authorList>
    </citation>
    <scope>NUCLEOTIDE SEQUENCE</scope>
    <source>
        <strain evidence="2">CBS 141.50</strain>
    </source>
</reference>
<evidence type="ECO:0000313" key="2">
    <source>
        <dbReference type="EMBL" id="KAK4141570.1"/>
    </source>
</evidence>
<dbReference type="Proteomes" id="UP001302676">
    <property type="component" value="Unassembled WGS sequence"/>
</dbReference>
<reference evidence="2" key="1">
    <citation type="journal article" date="2023" name="Mol. Phylogenet. Evol.">
        <title>Genome-scale phylogeny and comparative genomics of the fungal order Sordariales.</title>
        <authorList>
            <person name="Hensen N."/>
            <person name="Bonometti L."/>
            <person name="Westerberg I."/>
            <person name="Brannstrom I.O."/>
            <person name="Guillou S."/>
            <person name="Cros-Aarteil S."/>
            <person name="Calhoun S."/>
            <person name="Haridas S."/>
            <person name="Kuo A."/>
            <person name="Mondo S."/>
            <person name="Pangilinan J."/>
            <person name="Riley R."/>
            <person name="LaButti K."/>
            <person name="Andreopoulos B."/>
            <person name="Lipzen A."/>
            <person name="Chen C."/>
            <person name="Yan M."/>
            <person name="Daum C."/>
            <person name="Ng V."/>
            <person name="Clum A."/>
            <person name="Steindorff A."/>
            <person name="Ohm R.A."/>
            <person name="Martin F."/>
            <person name="Silar P."/>
            <person name="Natvig D.O."/>
            <person name="Lalanne C."/>
            <person name="Gautier V."/>
            <person name="Ament-Velasquez S.L."/>
            <person name="Kruys A."/>
            <person name="Hutchinson M.I."/>
            <person name="Powell A.J."/>
            <person name="Barry K."/>
            <person name="Miller A.N."/>
            <person name="Grigoriev I.V."/>
            <person name="Debuchy R."/>
            <person name="Gladieux P."/>
            <person name="Hiltunen Thoren M."/>
            <person name="Johannesson H."/>
        </authorList>
    </citation>
    <scope>NUCLEOTIDE SEQUENCE</scope>
    <source>
        <strain evidence="2">CBS 141.50</strain>
    </source>
</reference>
<keyword evidence="3" id="KW-1185">Reference proteome</keyword>
<sequence length="564" mass="63891">MDRKNGHSSVNPVQYAPHKYSADERAGSSETASISTSSESDLSDFFDFPAYYGGDGETDVTTPSDAPSPVTNTPELRPAGYTPTRVVDHDGDTPMSDAPLDHEEVQLPLIWPNIPGPHPRRDSSILLEGSLSPPSSPSSSAASPPTSPTVLSPAADMRLDVRPLAVVPQHKTRILKDRRKTSNVRKIGSCYYCKMSKQGCGEGEVCAGCSKRPCPDRACIRTSLSKLTPTRFFRWNWNNSNPMQCRDVFTGGGMQNLFISCSESIESRCVRLEAVAPPNPTDFEMKGQRPRWEIAIQQWVEQQIRADKRTDFEAEMDKLLLELDCRRRAGGRDNKGQLLEPLLSKIFSMRCMWRIWSCERLVFRERPGSPPLPFDDRFELIQDSLRVRTGRRISELEREIISELEVYIAQKEPKEVSPGPKPTRGAAPVIKWVLLWHMMLLYRQSIHWLLEQQQTKATTTETLADPDDSGRHTFRENTQRLFEAIVVIYSAVFQKATTVARTKDASPQVFEEDRELYAIYQRAWRALPEFYRRVARQVSPADNLFTAFIVTKESEILAARPARK</sequence>